<keyword evidence="2 10" id="KW-0813">Transport</keyword>
<keyword evidence="4 10" id="KW-0812">Transmembrane</keyword>
<dbReference type="GO" id="GO:0015344">
    <property type="term" value="F:siderophore uptake transmembrane transporter activity"/>
    <property type="evidence" value="ECO:0007669"/>
    <property type="project" value="TreeGrafter"/>
</dbReference>
<dbReference type="InterPro" id="IPR000531">
    <property type="entry name" value="Beta-barrel_TonB"/>
</dbReference>
<dbReference type="GO" id="GO:0044718">
    <property type="term" value="P:siderophore transmembrane transport"/>
    <property type="evidence" value="ECO:0007669"/>
    <property type="project" value="TreeGrafter"/>
</dbReference>
<dbReference type="Pfam" id="PF07715">
    <property type="entry name" value="Plug"/>
    <property type="match status" value="1"/>
</dbReference>
<keyword evidence="6 11" id="KW-0798">TonB box</keyword>
<dbReference type="Pfam" id="PF13715">
    <property type="entry name" value="CarbopepD_reg_2"/>
    <property type="match status" value="1"/>
</dbReference>
<evidence type="ECO:0000256" key="1">
    <source>
        <dbReference type="ARBA" id="ARBA00004571"/>
    </source>
</evidence>
<reference evidence="14 15" key="1">
    <citation type="submission" date="2018-12" db="EMBL/GenBank/DDBJ databases">
        <title>Complete genome of Nonlabens sp. MJ115.</title>
        <authorList>
            <person name="Choi H.S."/>
            <person name="Jung J."/>
        </authorList>
    </citation>
    <scope>NUCLEOTIDE SEQUENCE [LARGE SCALE GENOMIC DNA]</scope>
    <source>
        <strain evidence="14 15">MJ115</strain>
    </source>
</reference>
<evidence type="ECO:0000256" key="11">
    <source>
        <dbReference type="RuleBase" id="RU003357"/>
    </source>
</evidence>
<evidence type="ECO:0000256" key="2">
    <source>
        <dbReference type="ARBA" id="ARBA00022448"/>
    </source>
</evidence>
<dbReference type="AlphaFoldDB" id="A0A3S9N0A3"/>
<keyword evidence="3 10" id="KW-1134">Transmembrane beta strand</keyword>
<feature type="domain" description="TonB-dependent receptor plug" evidence="13">
    <location>
        <begin position="197"/>
        <end position="296"/>
    </location>
</feature>
<evidence type="ECO:0000256" key="8">
    <source>
        <dbReference type="ARBA" id="ARBA00023170"/>
    </source>
</evidence>
<dbReference type="InterPro" id="IPR039426">
    <property type="entry name" value="TonB-dep_rcpt-like"/>
</dbReference>
<dbReference type="InterPro" id="IPR012910">
    <property type="entry name" value="Plug_dom"/>
</dbReference>
<dbReference type="KEGG" id="noj:EJ995_11460"/>
<proteinExistence type="inferred from homology"/>
<dbReference type="InterPro" id="IPR008969">
    <property type="entry name" value="CarboxyPept-like_regulatory"/>
</dbReference>
<evidence type="ECO:0000256" key="9">
    <source>
        <dbReference type="ARBA" id="ARBA00023237"/>
    </source>
</evidence>
<dbReference type="GO" id="GO:0009279">
    <property type="term" value="C:cell outer membrane"/>
    <property type="evidence" value="ECO:0007669"/>
    <property type="project" value="UniProtKB-SubCell"/>
</dbReference>
<dbReference type="Gene3D" id="2.60.40.1120">
    <property type="entry name" value="Carboxypeptidase-like, regulatory domain"/>
    <property type="match status" value="1"/>
</dbReference>
<dbReference type="SUPFAM" id="SSF49464">
    <property type="entry name" value="Carboxypeptidase regulatory domain-like"/>
    <property type="match status" value="1"/>
</dbReference>
<evidence type="ECO:0000256" key="4">
    <source>
        <dbReference type="ARBA" id="ARBA00022692"/>
    </source>
</evidence>
<evidence type="ECO:0000313" key="15">
    <source>
        <dbReference type="Proteomes" id="UP000279600"/>
    </source>
</evidence>
<sequence length="864" mass="96723">MGAATTGNDSLSISSLDVIGKSLPKFTKAGPYASIVNYNLPKSRYIILPSTAIIAHSRTFTTFLRRLSYCRNDNQRELKHFIITAVFCVLAFAKADSQKFTLSGTVTEKGTGETLLNVNVLIPAESTGTITNEYGFYSITLPAGTYEVQYSSLGFKTIMRTVTLDANKKLSLELEEQGEALDAVILKADVEKLSIRSPQMSVNALSIETIKKTPVVLGEVDLIKALTLLPGVTNAGEGASGFNVRGGAADQNLVLLDEATLYGSDHLFGFFSVFNPDAIKDLKLYKGGIPARYGGRVSSVLDIYQRDGNKSRLSGTGGIGIVSSRLLLEGPIQKDKSSFLIGGRSSYAHLFFPLFDLDNQAYFYDLNAKVSFNINDRNRLYASAYFGRDVFEVNNLFGNTFGNSFVNLRWNHTYNDKWFGNASLIYSDYNYGLELEFVEFVFDSGISNLNAKYDLTHYLNDKTKLRFGLNSIYYEFDPGKITPTTDDSSINERQLALKYAMENAVYIDGEFTLTDNINVNAGLRFTNFLRLGQDNLFRYEDNQPLLYNEEQGIYTSAEPLETFNESRSNVLESFYNIEPRLGISYSLDDDTSIKASYQRINQYIHLISNTTAPTPFDLYAPSGEFIKPQVGDQVAIGFFKNVGDYSIEVESFYKEVDNRLDYIDGADLIAQDAVETILLNGEARAYGLELLLRKNYGKLQGWVAYTLSRSEQRTPGRTADEPGINNGEWYNAAWDKTHDLTITANYELNKKWNFGTNFTLQTGQPVTYPVAQYEFDGNFIPVYESRNASRLPVIHRLDLSATYIPKPEKTKGWQGSWVFSLYNAYNRKNAASVSFGENEDTGRNEATRLAIFGIVPAVTYNFKF</sequence>
<keyword evidence="15" id="KW-1185">Reference proteome</keyword>
<dbReference type="Gene3D" id="2.170.130.10">
    <property type="entry name" value="TonB-dependent receptor, plug domain"/>
    <property type="match status" value="1"/>
</dbReference>
<evidence type="ECO:0000256" key="7">
    <source>
        <dbReference type="ARBA" id="ARBA00023136"/>
    </source>
</evidence>
<name>A0A3S9N0A3_9FLAO</name>
<evidence type="ECO:0000256" key="6">
    <source>
        <dbReference type="ARBA" id="ARBA00023077"/>
    </source>
</evidence>
<dbReference type="PROSITE" id="PS52016">
    <property type="entry name" value="TONB_DEPENDENT_REC_3"/>
    <property type="match status" value="1"/>
</dbReference>
<comment type="similarity">
    <text evidence="10 11">Belongs to the TonB-dependent receptor family.</text>
</comment>
<dbReference type="Proteomes" id="UP000279600">
    <property type="component" value="Chromosome"/>
</dbReference>
<keyword evidence="9 10" id="KW-0998">Cell outer membrane</keyword>
<dbReference type="PANTHER" id="PTHR30069">
    <property type="entry name" value="TONB-DEPENDENT OUTER MEMBRANE RECEPTOR"/>
    <property type="match status" value="1"/>
</dbReference>
<organism evidence="14 15">
    <name type="scientific">Nonlabens ponticola</name>
    <dbReference type="NCBI Taxonomy" id="2496866"/>
    <lineage>
        <taxon>Bacteria</taxon>
        <taxon>Pseudomonadati</taxon>
        <taxon>Bacteroidota</taxon>
        <taxon>Flavobacteriia</taxon>
        <taxon>Flavobacteriales</taxon>
        <taxon>Flavobacteriaceae</taxon>
        <taxon>Nonlabens</taxon>
    </lineage>
</organism>
<dbReference type="InterPro" id="IPR036942">
    <property type="entry name" value="Beta-barrel_TonB_sf"/>
</dbReference>
<keyword evidence="5" id="KW-0732">Signal</keyword>
<evidence type="ECO:0000313" key="14">
    <source>
        <dbReference type="EMBL" id="AZQ44818.1"/>
    </source>
</evidence>
<dbReference type="EMBL" id="CP034549">
    <property type="protein sequence ID" value="AZQ44818.1"/>
    <property type="molecule type" value="Genomic_DNA"/>
</dbReference>
<feature type="domain" description="TonB-dependent receptor-like beta-barrel" evidence="12">
    <location>
        <begin position="363"/>
        <end position="823"/>
    </location>
</feature>
<keyword evidence="7 10" id="KW-0472">Membrane</keyword>
<comment type="subcellular location">
    <subcellularLocation>
        <location evidence="1 10">Cell outer membrane</location>
        <topology evidence="1 10">Multi-pass membrane protein</topology>
    </subcellularLocation>
</comment>
<dbReference type="PANTHER" id="PTHR30069:SF29">
    <property type="entry name" value="HEMOGLOBIN AND HEMOGLOBIN-HAPTOGLOBIN-BINDING PROTEIN 1-RELATED"/>
    <property type="match status" value="1"/>
</dbReference>
<evidence type="ECO:0000256" key="3">
    <source>
        <dbReference type="ARBA" id="ARBA00022452"/>
    </source>
</evidence>
<dbReference type="OrthoDB" id="9803050at2"/>
<evidence type="ECO:0000256" key="5">
    <source>
        <dbReference type="ARBA" id="ARBA00022729"/>
    </source>
</evidence>
<dbReference type="Gene3D" id="2.40.170.20">
    <property type="entry name" value="TonB-dependent receptor, beta-barrel domain"/>
    <property type="match status" value="1"/>
</dbReference>
<protein>
    <submittedName>
        <fullName evidence="14">TonB-dependent receptor</fullName>
    </submittedName>
</protein>
<evidence type="ECO:0000256" key="10">
    <source>
        <dbReference type="PROSITE-ProRule" id="PRU01360"/>
    </source>
</evidence>
<accession>A0A3S9N0A3</accession>
<evidence type="ECO:0000259" key="13">
    <source>
        <dbReference type="Pfam" id="PF07715"/>
    </source>
</evidence>
<dbReference type="SUPFAM" id="SSF56935">
    <property type="entry name" value="Porins"/>
    <property type="match status" value="1"/>
</dbReference>
<dbReference type="Pfam" id="PF00593">
    <property type="entry name" value="TonB_dep_Rec_b-barrel"/>
    <property type="match status" value="1"/>
</dbReference>
<keyword evidence="8 14" id="KW-0675">Receptor</keyword>
<gene>
    <name evidence="14" type="ORF">EJ995_11460</name>
</gene>
<dbReference type="InterPro" id="IPR037066">
    <property type="entry name" value="Plug_dom_sf"/>
</dbReference>
<evidence type="ECO:0000259" key="12">
    <source>
        <dbReference type="Pfam" id="PF00593"/>
    </source>
</evidence>